<keyword evidence="9" id="KW-0464">Manganese</keyword>
<feature type="binding site" evidence="9">
    <location>
        <position position="313"/>
    </location>
    <ligand>
        <name>Mg(2+)</name>
        <dbReference type="ChEBI" id="CHEBI:18420"/>
        <label>1</label>
    </ligand>
</feature>
<feature type="binding site" evidence="9">
    <location>
        <position position="216"/>
    </location>
    <ligand>
        <name>Mg(2+)</name>
        <dbReference type="ChEBI" id="CHEBI:18420"/>
        <label>1</label>
    </ligand>
</feature>
<feature type="binding site" evidence="9">
    <location>
        <position position="74"/>
    </location>
    <ligand>
        <name>Mg(2+)</name>
        <dbReference type="ChEBI" id="CHEBI:18420"/>
        <label>1</label>
    </ligand>
</feature>
<feature type="binding site" evidence="9">
    <location>
        <position position="214"/>
    </location>
    <ligand>
        <name>Mg(2+)</name>
        <dbReference type="ChEBI" id="CHEBI:18420"/>
        <label>1</label>
    </ligand>
</feature>
<dbReference type="Gene3D" id="3.60.10.10">
    <property type="entry name" value="Endonuclease/exonuclease/phosphatase"/>
    <property type="match status" value="1"/>
</dbReference>
<dbReference type="Proteomes" id="UP000748531">
    <property type="component" value="Unassembled WGS sequence"/>
</dbReference>
<keyword evidence="11" id="KW-0234">DNA repair</keyword>
<sequence>MVKRQSNLETKITAKPKRARGTSSGSDVAESKTLVAQADGFKSMFPWCQNYPGCIPSMMSPTIAKWNFKLCSWNVNGLRAWLKAGGLSYLGEESPDVLGIQETKCSIKKVPAEAKFSGYQAFWSSADKEGYAGTGLYSRLVPLNVTYGIGDSVHDNEGRVITAEYEKFYYVIAYVPNSGQGLKRLPYRHNQWDPDFINYLKRLDAIKPLVVGGDLNVAHEEIDLANPASNRKSAGFTDEERSDFTQLLAEVSLVDTYRTLYPSRDKAYTFWNYRQGARPKNTGWRLDYFLVSKRLMDHVCDHEIRCGILGSDHCPIVLYMNL</sequence>
<evidence type="ECO:0000256" key="10">
    <source>
        <dbReference type="PIRSR" id="PIRSR604808-3"/>
    </source>
</evidence>
<keyword evidence="6" id="KW-0378">Hydrolase</keyword>
<keyword evidence="7 9" id="KW-0460">Magnesium</keyword>
<dbReference type="GO" id="GO:0005634">
    <property type="term" value="C:nucleus"/>
    <property type="evidence" value="ECO:0007669"/>
    <property type="project" value="TreeGrafter"/>
</dbReference>
<dbReference type="PROSITE" id="PS00726">
    <property type="entry name" value="AP_NUCLEASE_F1_1"/>
    <property type="match status" value="1"/>
</dbReference>
<evidence type="ECO:0000259" key="13">
    <source>
        <dbReference type="Pfam" id="PF03372"/>
    </source>
</evidence>
<accession>A0A8J4WJR2</accession>
<feature type="domain" description="Endonuclease/exonuclease/phosphatase" evidence="13">
    <location>
        <begin position="71"/>
        <end position="313"/>
    </location>
</feature>
<comment type="caution">
    <text evidence="14">The sequence shown here is derived from an EMBL/GenBank/DDBJ whole genome shotgun (WGS) entry which is preliminary data.</text>
</comment>
<feature type="active site" description="Proton donor/acceptor" evidence="8">
    <location>
        <position position="214"/>
    </location>
</feature>
<dbReference type="EC" id="3.1.11.2" evidence="4"/>
<keyword evidence="11" id="KW-0227">DNA damage</keyword>
<dbReference type="PANTHER" id="PTHR22748">
    <property type="entry name" value="AP ENDONUCLEASE"/>
    <property type="match status" value="1"/>
</dbReference>
<dbReference type="InterPro" id="IPR036691">
    <property type="entry name" value="Endo/exonu/phosph_ase_sf"/>
</dbReference>
<dbReference type="NCBIfam" id="TIGR00633">
    <property type="entry name" value="xth"/>
    <property type="match status" value="1"/>
</dbReference>
<dbReference type="InterPro" id="IPR020848">
    <property type="entry name" value="AP_endonuclease_F1_CS"/>
</dbReference>
<dbReference type="PROSITE" id="PS00728">
    <property type="entry name" value="AP_NUCLEASE_F1_3"/>
    <property type="match status" value="1"/>
</dbReference>
<evidence type="ECO:0000256" key="1">
    <source>
        <dbReference type="ARBA" id="ARBA00000493"/>
    </source>
</evidence>
<evidence type="ECO:0000256" key="8">
    <source>
        <dbReference type="PIRSR" id="PIRSR604808-1"/>
    </source>
</evidence>
<dbReference type="GO" id="GO:0006284">
    <property type="term" value="P:base-excision repair"/>
    <property type="evidence" value="ECO:0007669"/>
    <property type="project" value="TreeGrafter"/>
</dbReference>
<evidence type="ECO:0000256" key="5">
    <source>
        <dbReference type="ARBA" id="ARBA00022723"/>
    </source>
</evidence>
<gene>
    <name evidence="14" type="ORF">PHET_02327</name>
</gene>
<feature type="binding site" evidence="9">
    <location>
        <position position="102"/>
    </location>
    <ligand>
        <name>Mg(2+)</name>
        <dbReference type="ChEBI" id="CHEBI:18420"/>
        <label>1</label>
    </ligand>
</feature>
<protein>
    <recommendedName>
        <fullName evidence="4">exodeoxyribonuclease III</fullName>
        <ecNumber evidence="4">3.1.11.2</ecNumber>
    </recommendedName>
</protein>
<dbReference type="InterPro" id="IPR020847">
    <property type="entry name" value="AP_endonuclease_F1_BS"/>
</dbReference>
<feature type="region of interest" description="Disordered" evidence="12">
    <location>
        <begin position="1"/>
        <end position="28"/>
    </location>
</feature>
<feature type="active site" evidence="8">
    <location>
        <position position="174"/>
    </location>
</feature>
<comment type="catalytic activity">
    <reaction evidence="1">
        <text>Exonucleolytic cleavage in the 3'- to 5'-direction to yield nucleoside 5'-phosphates.</text>
        <dbReference type="EC" id="3.1.11.2"/>
    </reaction>
</comment>
<feature type="site" description="Important for catalytic activity" evidence="10">
    <location>
        <position position="287"/>
    </location>
</feature>
<proteinExistence type="inferred from homology"/>
<evidence type="ECO:0000313" key="15">
    <source>
        <dbReference type="Proteomes" id="UP000748531"/>
    </source>
</evidence>
<evidence type="ECO:0000256" key="3">
    <source>
        <dbReference type="ARBA" id="ARBA00007092"/>
    </source>
</evidence>
<dbReference type="GO" id="GO:0008081">
    <property type="term" value="F:phosphoric diester hydrolase activity"/>
    <property type="evidence" value="ECO:0007669"/>
    <property type="project" value="TreeGrafter"/>
</dbReference>
<evidence type="ECO:0000313" key="14">
    <source>
        <dbReference type="EMBL" id="KAF5404001.1"/>
    </source>
</evidence>
<feature type="compositionally biased region" description="Polar residues" evidence="12">
    <location>
        <begin position="1"/>
        <end position="10"/>
    </location>
</feature>
<feature type="binding site" evidence="9">
    <location>
        <position position="312"/>
    </location>
    <ligand>
        <name>Mg(2+)</name>
        <dbReference type="ChEBI" id="CHEBI:18420"/>
        <label>1</label>
    </ligand>
</feature>
<dbReference type="Pfam" id="PF03372">
    <property type="entry name" value="Exo_endo_phos"/>
    <property type="match status" value="1"/>
</dbReference>
<dbReference type="SUPFAM" id="SSF56219">
    <property type="entry name" value="DNase I-like"/>
    <property type="match status" value="1"/>
</dbReference>
<evidence type="ECO:0000256" key="7">
    <source>
        <dbReference type="ARBA" id="ARBA00022842"/>
    </source>
</evidence>
<dbReference type="InterPro" id="IPR005135">
    <property type="entry name" value="Endo/exonuclease/phosphatase"/>
</dbReference>
<dbReference type="OrthoDB" id="498125at2759"/>
<dbReference type="EMBL" id="LUCH01000935">
    <property type="protein sequence ID" value="KAF5404001.1"/>
    <property type="molecule type" value="Genomic_DNA"/>
</dbReference>
<dbReference type="GO" id="GO:0003677">
    <property type="term" value="F:DNA binding"/>
    <property type="evidence" value="ECO:0007669"/>
    <property type="project" value="InterPro"/>
</dbReference>
<reference evidence="14" key="1">
    <citation type="submission" date="2019-05" db="EMBL/GenBank/DDBJ databases">
        <title>Annotation for the trematode Paragonimus heterotremus.</title>
        <authorList>
            <person name="Choi Y.-J."/>
        </authorList>
    </citation>
    <scope>NUCLEOTIDE SEQUENCE</scope>
    <source>
        <strain evidence="14">LC</strain>
    </source>
</reference>
<dbReference type="GO" id="GO:0008311">
    <property type="term" value="F:double-stranded DNA 3'-5' DNA exonuclease activity"/>
    <property type="evidence" value="ECO:0007669"/>
    <property type="project" value="UniProtKB-EC"/>
</dbReference>
<dbReference type="GO" id="GO:0046872">
    <property type="term" value="F:metal ion binding"/>
    <property type="evidence" value="ECO:0007669"/>
    <property type="project" value="UniProtKB-KW"/>
</dbReference>
<dbReference type="NCBIfam" id="TIGR00195">
    <property type="entry name" value="exoDNase_III"/>
    <property type="match status" value="1"/>
</dbReference>
<comment type="cofactor">
    <cofactor evidence="9 11">
        <name>Mg(2+)</name>
        <dbReference type="ChEBI" id="CHEBI:18420"/>
    </cofactor>
    <cofactor evidence="9 11">
        <name>Mn(2+)</name>
        <dbReference type="ChEBI" id="CHEBI:29035"/>
    </cofactor>
    <text evidence="9 11">Probably binds two magnesium or manganese ions per subunit.</text>
</comment>
<dbReference type="GO" id="GO:0003906">
    <property type="term" value="F:DNA-(apurinic or apyrimidinic site) endonuclease activity"/>
    <property type="evidence" value="ECO:0007669"/>
    <property type="project" value="TreeGrafter"/>
</dbReference>
<dbReference type="InterPro" id="IPR004808">
    <property type="entry name" value="AP_endonuc_1"/>
</dbReference>
<evidence type="ECO:0000256" key="6">
    <source>
        <dbReference type="ARBA" id="ARBA00022801"/>
    </source>
</evidence>
<feature type="active site" description="Proton acceptor" evidence="8">
    <location>
        <position position="313"/>
    </location>
</feature>
<organism evidence="14 15">
    <name type="scientific">Paragonimus heterotremus</name>
    <dbReference type="NCBI Taxonomy" id="100268"/>
    <lineage>
        <taxon>Eukaryota</taxon>
        <taxon>Metazoa</taxon>
        <taxon>Spiralia</taxon>
        <taxon>Lophotrochozoa</taxon>
        <taxon>Platyhelminthes</taxon>
        <taxon>Trematoda</taxon>
        <taxon>Digenea</taxon>
        <taxon>Plagiorchiida</taxon>
        <taxon>Troglotremata</taxon>
        <taxon>Troglotrematidae</taxon>
        <taxon>Paragonimus</taxon>
    </lineage>
</organism>
<evidence type="ECO:0000256" key="4">
    <source>
        <dbReference type="ARBA" id="ARBA00012115"/>
    </source>
</evidence>
<keyword evidence="5 9" id="KW-0479">Metal-binding</keyword>
<evidence type="ECO:0000256" key="11">
    <source>
        <dbReference type="RuleBase" id="RU362131"/>
    </source>
</evidence>
<dbReference type="CDD" id="cd09087">
    <property type="entry name" value="Ape1-like_AP-endo"/>
    <property type="match status" value="1"/>
</dbReference>
<feature type="site" description="Transition state stabilizer" evidence="10">
    <location>
        <position position="216"/>
    </location>
</feature>
<evidence type="ECO:0000256" key="12">
    <source>
        <dbReference type="SAM" id="MobiDB-lite"/>
    </source>
</evidence>
<comment type="similarity">
    <text evidence="3 11">Belongs to the DNA repair enzymes AP/ExoA family.</text>
</comment>
<dbReference type="PANTHER" id="PTHR22748:SF6">
    <property type="entry name" value="DNA-(APURINIC OR APYRIMIDINIC SITE) ENDONUCLEASE"/>
    <property type="match status" value="1"/>
</dbReference>
<evidence type="ECO:0000256" key="9">
    <source>
        <dbReference type="PIRSR" id="PIRSR604808-2"/>
    </source>
</evidence>
<evidence type="ECO:0000256" key="2">
    <source>
        <dbReference type="ARBA" id="ARBA00001936"/>
    </source>
</evidence>
<comment type="cofactor">
    <cofactor evidence="2">
        <name>Mn(2+)</name>
        <dbReference type="ChEBI" id="CHEBI:29035"/>
    </cofactor>
</comment>
<name>A0A8J4WJR2_9TREM</name>
<feature type="site" description="Interaction with DNA substrate" evidence="10">
    <location>
        <position position="313"/>
    </location>
</feature>
<keyword evidence="15" id="KW-1185">Reference proteome</keyword>
<dbReference type="PROSITE" id="PS51435">
    <property type="entry name" value="AP_NUCLEASE_F1_4"/>
    <property type="match status" value="1"/>
</dbReference>
<dbReference type="AlphaFoldDB" id="A0A8J4WJR2"/>